<proteinExistence type="predicted"/>
<dbReference type="Proteomes" id="UP000198853">
    <property type="component" value="Unassembled WGS sequence"/>
</dbReference>
<dbReference type="EMBL" id="FNEN01000010">
    <property type="protein sequence ID" value="SDI99622.1"/>
    <property type="molecule type" value="Genomic_DNA"/>
</dbReference>
<evidence type="ECO:0000313" key="2">
    <source>
        <dbReference type="Proteomes" id="UP000198853"/>
    </source>
</evidence>
<name>A0A1G8Q4E4_9BACI</name>
<dbReference type="Gene3D" id="3.30.70.360">
    <property type="match status" value="1"/>
</dbReference>
<sequence>MLKHPAFAGMPQPVDLNIGTFHAGHLPSNVPIKAIMECRVGLYPGECVEA</sequence>
<protein>
    <submittedName>
        <fullName evidence="1">Acetylornithine deacetylase</fullName>
    </submittedName>
</protein>
<reference evidence="1 2" key="1">
    <citation type="submission" date="2016-10" db="EMBL/GenBank/DDBJ databases">
        <authorList>
            <person name="de Groot N.N."/>
        </authorList>
    </citation>
    <scope>NUCLEOTIDE SEQUENCE [LARGE SCALE GENOMIC DNA]</scope>
    <source>
        <strain evidence="1 2">DSM 21771</strain>
    </source>
</reference>
<keyword evidence="2" id="KW-1185">Reference proteome</keyword>
<accession>A0A1G8Q4E4</accession>
<gene>
    <name evidence="1" type="ORF">SAMN04488123_110104</name>
</gene>
<organism evidence="1 2">
    <name type="scientific">Natribacillus halophilus</name>
    <dbReference type="NCBI Taxonomy" id="549003"/>
    <lineage>
        <taxon>Bacteria</taxon>
        <taxon>Bacillati</taxon>
        <taxon>Bacillota</taxon>
        <taxon>Bacilli</taxon>
        <taxon>Bacillales</taxon>
        <taxon>Bacillaceae</taxon>
        <taxon>Natribacillus</taxon>
    </lineage>
</organism>
<evidence type="ECO:0000313" key="1">
    <source>
        <dbReference type="EMBL" id="SDI99622.1"/>
    </source>
</evidence>
<dbReference type="AlphaFoldDB" id="A0A1G8Q4E4"/>